<name>A0ABX1Q1X9_9RHOO</name>
<accession>A0ABX1Q1X9</accession>
<organism evidence="6 7">
    <name type="scientific">Aromatoleum toluvorans</name>
    <dbReference type="NCBI Taxonomy" id="92002"/>
    <lineage>
        <taxon>Bacteria</taxon>
        <taxon>Pseudomonadati</taxon>
        <taxon>Pseudomonadota</taxon>
        <taxon>Betaproteobacteria</taxon>
        <taxon>Rhodocyclales</taxon>
        <taxon>Rhodocyclaceae</taxon>
        <taxon>Aromatoleum</taxon>
    </lineage>
</organism>
<keyword evidence="2" id="KW-0238">DNA-binding</keyword>
<proteinExistence type="predicted"/>
<comment type="caution">
    <text evidence="6">The sequence shown here is derived from an EMBL/GenBank/DDBJ whole genome shotgun (WGS) entry which is preliminary data.</text>
</comment>
<feature type="modified residue" description="4-aspartylphosphate" evidence="3">
    <location>
        <position position="55"/>
    </location>
</feature>
<dbReference type="PROSITE" id="PS50043">
    <property type="entry name" value="HTH_LUXR_2"/>
    <property type="match status" value="1"/>
</dbReference>
<dbReference type="InterPro" id="IPR011006">
    <property type="entry name" value="CheY-like_superfamily"/>
</dbReference>
<gene>
    <name evidence="6" type="ORF">GPA22_18550</name>
</gene>
<dbReference type="InterPro" id="IPR001789">
    <property type="entry name" value="Sig_transdc_resp-reg_receiver"/>
</dbReference>
<dbReference type="PANTHER" id="PTHR43214:SF38">
    <property type="entry name" value="NITRATE_NITRITE RESPONSE REGULATOR PROTEIN NARL"/>
    <property type="match status" value="1"/>
</dbReference>
<evidence type="ECO:0000256" key="2">
    <source>
        <dbReference type="ARBA" id="ARBA00023125"/>
    </source>
</evidence>
<dbReference type="InterPro" id="IPR000792">
    <property type="entry name" value="Tscrpt_reg_LuxR_C"/>
</dbReference>
<dbReference type="CDD" id="cd06170">
    <property type="entry name" value="LuxR_C_like"/>
    <property type="match status" value="1"/>
</dbReference>
<dbReference type="InterPro" id="IPR039420">
    <property type="entry name" value="WalR-like"/>
</dbReference>
<dbReference type="InterPro" id="IPR016032">
    <property type="entry name" value="Sig_transdc_resp-reg_C-effctor"/>
</dbReference>
<dbReference type="InterPro" id="IPR058245">
    <property type="entry name" value="NreC/VraR/RcsB-like_REC"/>
</dbReference>
<dbReference type="PROSITE" id="PS00622">
    <property type="entry name" value="HTH_LUXR_1"/>
    <property type="match status" value="1"/>
</dbReference>
<dbReference type="RefSeq" id="WP_169257554.1">
    <property type="nucleotide sequence ID" value="NZ_WTVN01000035.1"/>
</dbReference>
<evidence type="ECO:0000313" key="6">
    <source>
        <dbReference type="EMBL" id="NMG45721.1"/>
    </source>
</evidence>
<dbReference type="PROSITE" id="PS50110">
    <property type="entry name" value="RESPONSE_REGULATORY"/>
    <property type="match status" value="1"/>
</dbReference>
<dbReference type="Proteomes" id="UP000623795">
    <property type="component" value="Unassembled WGS sequence"/>
</dbReference>
<dbReference type="PRINTS" id="PR00038">
    <property type="entry name" value="HTHLUXR"/>
</dbReference>
<keyword evidence="1 3" id="KW-0597">Phosphoprotein</keyword>
<feature type="domain" description="HTH luxR-type" evidence="4">
    <location>
        <begin position="145"/>
        <end position="210"/>
    </location>
</feature>
<evidence type="ECO:0000256" key="1">
    <source>
        <dbReference type="ARBA" id="ARBA00022553"/>
    </source>
</evidence>
<dbReference type="SMART" id="SM00448">
    <property type="entry name" value="REC"/>
    <property type="match status" value="1"/>
</dbReference>
<dbReference type="Pfam" id="PF00072">
    <property type="entry name" value="Response_reg"/>
    <property type="match status" value="1"/>
</dbReference>
<dbReference type="Gene3D" id="3.40.50.2300">
    <property type="match status" value="1"/>
</dbReference>
<dbReference type="PANTHER" id="PTHR43214">
    <property type="entry name" value="TWO-COMPONENT RESPONSE REGULATOR"/>
    <property type="match status" value="1"/>
</dbReference>
<evidence type="ECO:0000313" key="7">
    <source>
        <dbReference type="Proteomes" id="UP000623795"/>
    </source>
</evidence>
<protein>
    <submittedName>
        <fullName evidence="6">Response regulator</fullName>
    </submittedName>
</protein>
<keyword evidence="7" id="KW-1185">Reference proteome</keyword>
<dbReference type="EMBL" id="WTVN01000035">
    <property type="protein sequence ID" value="NMG45721.1"/>
    <property type="molecule type" value="Genomic_DNA"/>
</dbReference>
<evidence type="ECO:0000256" key="3">
    <source>
        <dbReference type="PROSITE-ProRule" id="PRU00169"/>
    </source>
</evidence>
<reference evidence="6 7" key="1">
    <citation type="submission" date="2019-12" db="EMBL/GenBank/DDBJ databases">
        <title>Comparative genomics gives insights into the taxonomy of the Azoarcus-Aromatoleum group and reveals separate origins of nif in the plant-associated Azoarcus and non-plant-associated Aromatoleum sub-groups.</title>
        <authorList>
            <person name="Lafos M."/>
            <person name="Maluk M."/>
            <person name="Batista M."/>
            <person name="Junghare M."/>
            <person name="Carmona M."/>
            <person name="Faoro H."/>
            <person name="Cruz L.M."/>
            <person name="Battistoni F."/>
            <person name="De Souza E."/>
            <person name="Pedrosa F."/>
            <person name="Chen W.-M."/>
            <person name="Poole P.S."/>
            <person name="Dixon R.A."/>
            <person name="James E.K."/>
        </authorList>
    </citation>
    <scope>NUCLEOTIDE SEQUENCE [LARGE SCALE GENOMIC DNA]</scope>
    <source>
        <strain evidence="6 7">Td21</strain>
    </source>
</reference>
<evidence type="ECO:0000259" key="5">
    <source>
        <dbReference type="PROSITE" id="PS50110"/>
    </source>
</evidence>
<dbReference type="SUPFAM" id="SSF52172">
    <property type="entry name" value="CheY-like"/>
    <property type="match status" value="1"/>
</dbReference>
<dbReference type="CDD" id="cd17535">
    <property type="entry name" value="REC_NarL-like"/>
    <property type="match status" value="1"/>
</dbReference>
<feature type="domain" description="Response regulatory" evidence="5">
    <location>
        <begin position="4"/>
        <end position="120"/>
    </location>
</feature>
<dbReference type="SUPFAM" id="SSF46894">
    <property type="entry name" value="C-terminal effector domain of the bipartite response regulators"/>
    <property type="match status" value="1"/>
</dbReference>
<evidence type="ECO:0000259" key="4">
    <source>
        <dbReference type="PROSITE" id="PS50043"/>
    </source>
</evidence>
<dbReference type="Pfam" id="PF00196">
    <property type="entry name" value="GerE"/>
    <property type="match status" value="1"/>
</dbReference>
<sequence>MSIEVMLVDDHPIVLDGLSCLLRAEPDIEVVARCTDGGEALRLARNRHPDVIVLDLKMGGTDGLEVLRQVRSEALRSRVVIFTAAISEELLLQVMRLDAEGIVLKEMGSEFIVRAIRKVHAGGRWIETRSIGTALGHLLDGDARARPINELLSSREEAVVRLLMSGLRNQEIAERLFISEGTVKTHLHRIYEKLEVRSRLELVTYARTHGLG</sequence>
<dbReference type="SMART" id="SM00421">
    <property type="entry name" value="HTH_LUXR"/>
    <property type="match status" value="1"/>
</dbReference>